<organism evidence="1 2">
    <name type="scientific">Actinomadura algeriensis</name>
    <dbReference type="NCBI Taxonomy" id="1679523"/>
    <lineage>
        <taxon>Bacteria</taxon>
        <taxon>Bacillati</taxon>
        <taxon>Actinomycetota</taxon>
        <taxon>Actinomycetes</taxon>
        <taxon>Streptosporangiales</taxon>
        <taxon>Thermomonosporaceae</taxon>
        <taxon>Actinomadura</taxon>
    </lineage>
</organism>
<name>A0ABR9JJ03_9ACTN</name>
<proteinExistence type="predicted"/>
<dbReference type="EMBL" id="JADBDZ010000001">
    <property type="protein sequence ID" value="MBE1530530.1"/>
    <property type="molecule type" value="Genomic_DNA"/>
</dbReference>
<evidence type="ECO:0000313" key="1">
    <source>
        <dbReference type="EMBL" id="MBE1530530.1"/>
    </source>
</evidence>
<sequence length="340" mass="35952">MGGTQMHGPYAPFFEEDGVERCRGTDIDVRALVAGLPSGVKDGLRYREVPWSRFCGPYGTADEVPDHLDALRSDGEAADRGLRGLDSDLWHQGGTYAPAALAAPFLVRIAAGSARRRAEILWMLGATARRPHFGDGSRAGLLQTTSPGGMYDTHGYPAHWTVEAVRGVLAADASLLLPLLDDPVPEVRRASCYVLAAAATAPGISAALRDRLAVEDVPEVRASLVPAIAQRARDHHDPRSAAAWARTLWADPGRPAEIRVSAAVAWLALVDDPVPGALLEALADTVTGDVARVMDAVPWIRDVDAGGAGLSRCLVQMLGTDARDVLGIDAAPWPGGDPFA</sequence>
<protein>
    <recommendedName>
        <fullName evidence="3">HEAT repeat protein</fullName>
    </recommendedName>
</protein>
<evidence type="ECO:0008006" key="3">
    <source>
        <dbReference type="Google" id="ProtNLM"/>
    </source>
</evidence>
<evidence type="ECO:0000313" key="2">
    <source>
        <dbReference type="Proteomes" id="UP000627838"/>
    </source>
</evidence>
<accession>A0ABR9JJ03</accession>
<dbReference type="SUPFAM" id="SSF48371">
    <property type="entry name" value="ARM repeat"/>
    <property type="match status" value="1"/>
</dbReference>
<comment type="caution">
    <text evidence="1">The sequence shown here is derived from an EMBL/GenBank/DDBJ whole genome shotgun (WGS) entry which is preliminary data.</text>
</comment>
<dbReference type="Proteomes" id="UP000627838">
    <property type="component" value="Unassembled WGS sequence"/>
</dbReference>
<dbReference type="InterPro" id="IPR016024">
    <property type="entry name" value="ARM-type_fold"/>
</dbReference>
<gene>
    <name evidence="1" type="ORF">H4W34_000363</name>
</gene>
<keyword evidence="2" id="KW-1185">Reference proteome</keyword>
<reference evidence="1 2" key="1">
    <citation type="submission" date="2020-10" db="EMBL/GenBank/DDBJ databases">
        <title>Sequencing the genomes of 1000 actinobacteria strains.</title>
        <authorList>
            <person name="Klenk H.-P."/>
        </authorList>
    </citation>
    <scope>NUCLEOTIDE SEQUENCE [LARGE SCALE GENOMIC DNA]</scope>
    <source>
        <strain evidence="1 2">DSM 46744</strain>
    </source>
</reference>
<dbReference type="RefSeq" id="WP_192757524.1">
    <property type="nucleotide sequence ID" value="NZ_JADBDZ010000001.1"/>
</dbReference>